<dbReference type="EMBL" id="VAVZ01000012">
    <property type="protein sequence ID" value="TLP98136.1"/>
    <property type="molecule type" value="Genomic_DNA"/>
</dbReference>
<dbReference type="PANTHER" id="PTHR24421">
    <property type="entry name" value="NITRATE/NITRITE SENSOR PROTEIN NARX-RELATED"/>
    <property type="match status" value="1"/>
</dbReference>
<evidence type="ECO:0000313" key="7">
    <source>
        <dbReference type="EMBL" id="TLP98136.1"/>
    </source>
</evidence>
<dbReference type="InterPro" id="IPR003594">
    <property type="entry name" value="HATPase_dom"/>
</dbReference>
<dbReference type="InterPro" id="IPR050482">
    <property type="entry name" value="Sensor_HK_TwoCompSys"/>
</dbReference>
<dbReference type="Proteomes" id="UP000310458">
    <property type="component" value="Unassembled WGS sequence"/>
</dbReference>
<dbReference type="SMART" id="SM00065">
    <property type="entry name" value="GAF"/>
    <property type="match status" value="2"/>
</dbReference>
<keyword evidence="8" id="KW-1185">Reference proteome</keyword>
<feature type="domain" description="GAF" evidence="5">
    <location>
        <begin position="214"/>
        <end position="361"/>
    </location>
</feature>
<feature type="region of interest" description="Disordered" evidence="4">
    <location>
        <begin position="540"/>
        <end position="564"/>
    </location>
</feature>
<evidence type="ECO:0000259" key="6">
    <source>
        <dbReference type="SMART" id="SM00387"/>
    </source>
</evidence>
<evidence type="ECO:0000313" key="8">
    <source>
        <dbReference type="Proteomes" id="UP000310458"/>
    </source>
</evidence>
<protein>
    <submittedName>
        <fullName evidence="7">GAF domain-containing protein</fullName>
    </submittedName>
</protein>
<dbReference type="Pfam" id="PF07730">
    <property type="entry name" value="HisKA_3"/>
    <property type="match status" value="1"/>
</dbReference>
<dbReference type="SUPFAM" id="SSF55874">
    <property type="entry name" value="ATPase domain of HSP90 chaperone/DNA topoisomerase II/histidine kinase"/>
    <property type="match status" value="1"/>
</dbReference>
<reference evidence="7 8" key="1">
    <citation type="submission" date="2019-05" db="EMBL/GenBank/DDBJ databases">
        <title>Nesterenkonia sp. GY074 isolated from the Southern Atlantic Ocean.</title>
        <authorList>
            <person name="Zhang G."/>
        </authorList>
    </citation>
    <scope>NUCLEOTIDE SEQUENCE [LARGE SCALE GENOMIC DNA]</scope>
    <source>
        <strain evidence="7 8">GY074</strain>
    </source>
</reference>
<dbReference type="Gene3D" id="3.30.450.40">
    <property type="match status" value="2"/>
</dbReference>
<sequence length="564" mass="59578">MCVDDFPSSESATGAQRAESYVSAARRRRFLTESRGLRALLKASQFVTEELDLEDVLRSIVESAITLVDAQYGAIGVMDPDGHLDRFIPVGMPADVVEKIGFPPQGRGVLEVVNERTSPTRLDDLTAHPRAVGFPEHHPTMRTFLGVPITIGGQHFGNLYLTNRSRGVFTEDDEDLVTALAAAASTAISNARLYDQAQRAQRVSAAVGSVTAALLESAQNDVFGVLAAQAAELTDADLTYIVLSRARGTRAHVAAAYGERASAIQGTFLHTTDSVLTRALAGEQGLTQVDSTDEPLLKGKGLNGSTIAVPLVVSGAAVGALGVTRGGQHAPFTPGDLGMVSDFAAQAGRAVALAQARIGRQRLEVTADRERTARDLHDHVIQRLFGTGLGLQALAGSVPSYADVLEEHVSAIDAAIVDIRSAIFTLTARRPSQASRYRILDAVTELGQQLPASPRVTLTGPIDLMITGQLVEDVVAVIREALANVVRHADAETVEVAVVATETDITVTVSDDGIGVPDRPAHSRGVANLSERAAAHGGTFDLEPLSSGGSRARWHAPLSSELNE</sequence>
<dbReference type="CDD" id="cd16917">
    <property type="entry name" value="HATPase_UhpB-NarQ-NarX-like"/>
    <property type="match status" value="1"/>
</dbReference>
<dbReference type="SUPFAM" id="SSF55781">
    <property type="entry name" value="GAF domain-like"/>
    <property type="match status" value="2"/>
</dbReference>
<dbReference type="RefSeq" id="WP_138252589.1">
    <property type="nucleotide sequence ID" value="NZ_VAVZ01000012.1"/>
</dbReference>
<dbReference type="InterPro" id="IPR036890">
    <property type="entry name" value="HATPase_C_sf"/>
</dbReference>
<dbReference type="PANTHER" id="PTHR24421:SF56">
    <property type="entry name" value="OXYGEN SENSOR HISTIDINE KINASE RESPONSE REGULATOR DOST"/>
    <property type="match status" value="1"/>
</dbReference>
<evidence type="ECO:0000256" key="1">
    <source>
        <dbReference type="ARBA" id="ARBA00022679"/>
    </source>
</evidence>
<dbReference type="Pfam" id="PF01590">
    <property type="entry name" value="GAF"/>
    <property type="match status" value="1"/>
</dbReference>
<gene>
    <name evidence="7" type="ORF">FEF26_05770</name>
</gene>
<dbReference type="SMART" id="SM00387">
    <property type="entry name" value="HATPase_c"/>
    <property type="match status" value="1"/>
</dbReference>
<feature type="domain" description="GAF" evidence="5">
    <location>
        <begin position="52"/>
        <end position="198"/>
    </location>
</feature>
<dbReference type="Gene3D" id="3.30.565.10">
    <property type="entry name" value="Histidine kinase-like ATPase, C-terminal domain"/>
    <property type="match status" value="1"/>
</dbReference>
<proteinExistence type="predicted"/>
<evidence type="ECO:0000256" key="3">
    <source>
        <dbReference type="ARBA" id="ARBA00023012"/>
    </source>
</evidence>
<dbReference type="Pfam" id="PF02518">
    <property type="entry name" value="HATPase_c"/>
    <property type="match status" value="1"/>
</dbReference>
<keyword evidence="3" id="KW-0902">Two-component regulatory system</keyword>
<keyword evidence="2" id="KW-0418">Kinase</keyword>
<evidence type="ECO:0000256" key="2">
    <source>
        <dbReference type="ARBA" id="ARBA00022777"/>
    </source>
</evidence>
<dbReference type="InterPro" id="IPR003018">
    <property type="entry name" value="GAF"/>
</dbReference>
<dbReference type="GO" id="GO:0046983">
    <property type="term" value="F:protein dimerization activity"/>
    <property type="evidence" value="ECO:0007669"/>
    <property type="project" value="InterPro"/>
</dbReference>
<name>A0A5R9BBV8_9MICC</name>
<keyword evidence="1" id="KW-0808">Transferase</keyword>
<dbReference type="OrthoDB" id="5241249at2"/>
<dbReference type="GO" id="GO:0000155">
    <property type="term" value="F:phosphorelay sensor kinase activity"/>
    <property type="evidence" value="ECO:0007669"/>
    <property type="project" value="InterPro"/>
</dbReference>
<comment type="caution">
    <text evidence="7">The sequence shown here is derived from an EMBL/GenBank/DDBJ whole genome shotgun (WGS) entry which is preliminary data.</text>
</comment>
<evidence type="ECO:0000256" key="4">
    <source>
        <dbReference type="SAM" id="MobiDB-lite"/>
    </source>
</evidence>
<evidence type="ECO:0000259" key="5">
    <source>
        <dbReference type="SMART" id="SM00065"/>
    </source>
</evidence>
<dbReference type="InterPro" id="IPR011712">
    <property type="entry name" value="Sig_transdc_His_kin_sub3_dim/P"/>
</dbReference>
<organism evidence="7 8">
    <name type="scientific">Nesterenkonia salmonea</name>
    <dbReference type="NCBI Taxonomy" id="1804987"/>
    <lineage>
        <taxon>Bacteria</taxon>
        <taxon>Bacillati</taxon>
        <taxon>Actinomycetota</taxon>
        <taxon>Actinomycetes</taxon>
        <taxon>Micrococcales</taxon>
        <taxon>Micrococcaceae</taxon>
        <taxon>Nesterenkonia</taxon>
    </lineage>
</organism>
<feature type="domain" description="Histidine kinase/HSP90-like ATPase" evidence="6">
    <location>
        <begin position="469"/>
        <end position="560"/>
    </location>
</feature>
<dbReference type="Gene3D" id="1.20.5.1930">
    <property type="match status" value="1"/>
</dbReference>
<dbReference type="InterPro" id="IPR029016">
    <property type="entry name" value="GAF-like_dom_sf"/>
</dbReference>
<dbReference type="GO" id="GO:0016020">
    <property type="term" value="C:membrane"/>
    <property type="evidence" value="ECO:0007669"/>
    <property type="project" value="InterPro"/>
</dbReference>
<dbReference type="AlphaFoldDB" id="A0A5R9BBV8"/>
<dbReference type="Pfam" id="PF13185">
    <property type="entry name" value="GAF_2"/>
    <property type="match status" value="1"/>
</dbReference>
<accession>A0A5R9BBV8</accession>